<proteinExistence type="predicted"/>
<evidence type="ECO:0000313" key="8">
    <source>
        <dbReference type="EMBL" id="MBB3326583.1"/>
    </source>
</evidence>
<dbReference type="PROSITE" id="PS51352">
    <property type="entry name" value="THIOREDOXIN_2"/>
    <property type="match status" value="1"/>
</dbReference>
<evidence type="ECO:0000256" key="2">
    <source>
        <dbReference type="ARBA" id="ARBA00022748"/>
    </source>
</evidence>
<dbReference type="InterPro" id="IPR000866">
    <property type="entry name" value="AhpC/TSA"/>
</dbReference>
<evidence type="ECO:0000256" key="1">
    <source>
        <dbReference type="ARBA" id="ARBA00004196"/>
    </source>
</evidence>
<keyword evidence="5" id="KW-0676">Redox-active center</keyword>
<comment type="caution">
    <text evidence="8">The sequence shown here is derived from an EMBL/GenBank/DDBJ whole genome shotgun (WGS) entry which is preliminary data.</text>
</comment>
<dbReference type="SUPFAM" id="SSF52833">
    <property type="entry name" value="Thioredoxin-like"/>
    <property type="match status" value="1"/>
</dbReference>
<dbReference type="PANTHER" id="PTHR42852:SF6">
    <property type="entry name" value="THIOL:DISULFIDE INTERCHANGE PROTEIN DSBE"/>
    <property type="match status" value="1"/>
</dbReference>
<accession>A0A7W5JUP7</accession>
<dbReference type="InterPro" id="IPR036249">
    <property type="entry name" value="Thioredoxin-like_sf"/>
</dbReference>
<dbReference type="Pfam" id="PF00578">
    <property type="entry name" value="AhpC-TSA"/>
    <property type="match status" value="1"/>
</dbReference>
<dbReference type="PROSITE" id="PS51257">
    <property type="entry name" value="PROKAR_LIPOPROTEIN"/>
    <property type="match status" value="1"/>
</dbReference>
<evidence type="ECO:0000313" key="9">
    <source>
        <dbReference type="Proteomes" id="UP000565572"/>
    </source>
</evidence>
<evidence type="ECO:0000259" key="7">
    <source>
        <dbReference type="PROSITE" id="PS51352"/>
    </source>
</evidence>
<dbReference type="GO" id="GO:0030313">
    <property type="term" value="C:cell envelope"/>
    <property type="evidence" value="ECO:0007669"/>
    <property type="project" value="UniProtKB-SubCell"/>
</dbReference>
<keyword evidence="9" id="KW-1185">Reference proteome</keyword>
<evidence type="ECO:0000256" key="5">
    <source>
        <dbReference type="ARBA" id="ARBA00023284"/>
    </source>
</evidence>
<name>A0A7W5JUP7_9ACTN</name>
<dbReference type="RefSeq" id="WP_183337505.1">
    <property type="nucleotide sequence ID" value="NZ_JACHZG010000001.1"/>
</dbReference>
<reference evidence="8 9" key="1">
    <citation type="submission" date="2020-08" db="EMBL/GenBank/DDBJ databases">
        <title>Sequencing the genomes of 1000 actinobacteria strains.</title>
        <authorList>
            <person name="Klenk H.-P."/>
        </authorList>
    </citation>
    <scope>NUCLEOTIDE SEQUENCE [LARGE SCALE GENOMIC DNA]</scope>
    <source>
        <strain evidence="8 9">DSM 11053</strain>
    </source>
</reference>
<organism evidence="8 9">
    <name type="scientific">Microlunatus antarcticus</name>
    <dbReference type="NCBI Taxonomy" id="53388"/>
    <lineage>
        <taxon>Bacteria</taxon>
        <taxon>Bacillati</taxon>
        <taxon>Actinomycetota</taxon>
        <taxon>Actinomycetes</taxon>
        <taxon>Propionibacteriales</taxon>
        <taxon>Propionibacteriaceae</taxon>
        <taxon>Microlunatus</taxon>
    </lineage>
</organism>
<dbReference type="PANTHER" id="PTHR42852">
    <property type="entry name" value="THIOL:DISULFIDE INTERCHANGE PROTEIN DSBE"/>
    <property type="match status" value="1"/>
</dbReference>
<gene>
    <name evidence="8" type="ORF">FHX39_001527</name>
</gene>
<feature type="chain" id="PRO_5030926034" evidence="6">
    <location>
        <begin position="29"/>
        <end position="196"/>
    </location>
</feature>
<dbReference type="InterPro" id="IPR017937">
    <property type="entry name" value="Thioredoxin_CS"/>
</dbReference>
<dbReference type="GO" id="GO:0017004">
    <property type="term" value="P:cytochrome complex assembly"/>
    <property type="evidence" value="ECO:0007669"/>
    <property type="project" value="UniProtKB-KW"/>
</dbReference>
<keyword evidence="2" id="KW-0201">Cytochrome c-type biogenesis</keyword>
<dbReference type="GO" id="GO:0016853">
    <property type="term" value="F:isomerase activity"/>
    <property type="evidence" value="ECO:0007669"/>
    <property type="project" value="UniProtKB-KW"/>
</dbReference>
<feature type="signal peptide" evidence="6">
    <location>
        <begin position="1"/>
        <end position="28"/>
    </location>
</feature>
<dbReference type="GO" id="GO:0016209">
    <property type="term" value="F:antioxidant activity"/>
    <property type="evidence" value="ECO:0007669"/>
    <property type="project" value="InterPro"/>
</dbReference>
<dbReference type="Proteomes" id="UP000565572">
    <property type="component" value="Unassembled WGS sequence"/>
</dbReference>
<dbReference type="AlphaFoldDB" id="A0A7W5JUP7"/>
<dbReference type="CDD" id="cd02966">
    <property type="entry name" value="TlpA_like_family"/>
    <property type="match status" value="1"/>
</dbReference>
<sequence length="196" mass="20611">MATRPRLRGRTLLAGLLLVLLTGCGGSAIDDTNAYDRQVLGGGKALTVVAPEDRKPAAVVTGPDLAGTGTVTSSRPGQVVVLNVWASWCGPCRQEAPELNAASKDLADDAVFIGLNVREASPDPGRAFVRATEVPYAHIYDPDGTQLIRFSADLSPSAIPSTLIIDRQGRTAVRIAGTVSRTTLVQLVRDIAAEPR</sequence>
<protein>
    <submittedName>
        <fullName evidence="8">Thiol-disulfide isomerase/thioredoxin</fullName>
    </submittedName>
</protein>
<keyword evidence="8" id="KW-0413">Isomerase</keyword>
<keyword evidence="4" id="KW-1015">Disulfide bond</keyword>
<evidence type="ECO:0000256" key="4">
    <source>
        <dbReference type="ARBA" id="ARBA00023157"/>
    </source>
</evidence>
<comment type="subcellular location">
    <subcellularLocation>
        <location evidence="1">Cell envelope</location>
    </subcellularLocation>
</comment>
<evidence type="ECO:0000256" key="3">
    <source>
        <dbReference type="ARBA" id="ARBA00022968"/>
    </source>
</evidence>
<keyword evidence="3" id="KW-0812">Transmembrane</keyword>
<keyword evidence="6" id="KW-0732">Signal</keyword>
<feature type="domain" description="Thioredoxin" evidence="7">
    <location>
        <begin position="49"/>
        <end position="193"/>
    </location>
</feature>
<dbReference type="Gene3D" id="3.40.30.10">
    <property type="entry name" value="Glutaredoxin"/>
    <property type="match status" value="1"/>
</dbReference>
<dbReference type="InterPro" id="IPR013766">
    <property type="entry name" value="Thioredoxin_domain"/>
</dbReference>
<keyword evidence="3" id="KW-0735">Signal-anchor</keyword>
<dbReference type="EMBL" id="JACHZG010000001">
    <property type="protein sequence ID" value="MBB3326583.1"/>
    <property type="molecule type" value="Genomic_DNA"/>
</dbReference>
<dbReference type="GO" id="GO:0016491">
    <property type="term" value="F:oxidoreductase activity"/>
    <property type="evidence" value="ECO:0007669"/>
    <property type="project" value="InterPro"/>
</dbReference>
<dbReference type="InterPro" id="IPR050553">
    <property type="entry name" value="Thioredoxin_ResA/DsbE_sf"/>
</dbReference>
<evidence type="ECO:0000256" key="6">
    <source>
        <dbReference type="SAM" id="SignalP"/>
    </source>
</evidence>
<dbReference type="PROSITE" id="PS00194">
    <property type="entry name" value="THIOREDOXIN_1"/>
    <property type="match status" value="1"/>
</dbReference>